<protein>
    <submittedName>
        <fullName evidence="1">Uncharacterized protein</fullName>
    </submittedName>
</protein>
<organism evidence="1 2">
    <name type="scientific">Neophaeococcomyces mojaviensis</name>
    <dbReference type="NCBI Taxonomy" id="3383035"/>
    <lineage>
        <taxon>Eukaryota</taxon>
        <taxon>Fungi</taxon>
        <taxon>Dikarya</taxon>
        <taxon>Ascomycota</taxon>
        <taxon>Pezizomycotina</taxon>
        <taxon>Eurotiomycetes</taxon>
        <taxon>Chaetothyriomycetidae</taxon>
        <taxon>Chaetothyriales</taxon>
        <taxon>Chaetothyriales incertae sedis</taxon>
        <taxon>Neophaeococcomyces</taxon>
    </lineage>
</organism>
<name>A0ACC3A9S2_9EURO</name>
<reference evidence="1" key="1">
    <citation type="submission" date="2022-10" db="EMBL/GenBank/DDBJ databases">
        <title>Culturing micro-colonial fungi from biological soil crusts in the Mojave desert and describing Neophaeococcomyces mojavensis, and introducing the new genera and species Taxawa tesnikishii.</title>
        <authorList>
            <person name="Kurbessoian T."/>
            <person name="Stajich J.E."/>
        </authorList>
    </citation>
    <scope>NUCLEOTIDE SEQUENCE</scope>
    <source>
        <strain evidence="1">JES_112</strain>
    </source>
</reference>
<accession>A0ACC3A9S2</accession>
<comment type="caution">
    <text evidence="1">The sequence shown here is derived from an EMBL/GenBank/DDBJ whole genome shotgun (WGS) entry which is preliminary data.</text>
</comment>
<evidence type="ECO:0000313" key="1">
    <source>
        <dbReference type="EMBL" id="KAJ9657489.1"/>
    </source>
</evidence>
<keyword evidence="2" id="KW-1185">Reference proteome</keyword>
<evidence type="ECO:0000313" key="2">
    <source>
        <dbReference type="Proteomes" id="UP001172386"/>
    </source>
</evidence>
<dbReference type="Proteomes" id="UP001172386">
    <property type="component" value="Unassembled WGS sequence"/>
</dbReference>
<dbReference type="EMBL" id="JAPDRQ010000063">
    <property type="protein sequence ID" value="KAJ9657489.1"/>
    <property type="molecule type" value="Genomic_DNA"/>
</dbReference>
<proteinExistence type="predicted"/>
<sequence>MHYRSPYPALEIPETNILSYLFPPGREPSDRPIWIDAKDPQHSLSPRQALVWIKKLAVLLDKLEIQHGEAVMMLTPNHIFVPIAYLGIVGSGRVFSGANPIYTVDEVKYQISNTGARVIFVHPTLLDVAIEAGQRVGLGKDRILQFDDQPCAQLNGVRDWRDLTTDSAEYVWDPMGQSSKTTLATVNYSSGTTGLPKGVSISHYNIVANAEQTIFMRDQEKHYSASNRPIERWLGFLPLYHAYGQLYMCVMAPKLLVPVYIMRKFVYEDFLLSLQTHRITHLQAAPPILIMLDKRPETSNYDLTSLKNILCGAAPLSKELQRAVSKRFKVNILQGWGLTEVTCGAIHLPGGCQDDSGSVGVLDPNCECRLLDDSGKEVGPGEPGEMYIRGPQVCLGYWRNENATKEAIDEEGWLKTGDIAVVKGGRFWIVDRKKELIKVNALQVAPAELEAILLENENIADAAVVGITLRGEEWPRGYIVLREESRKNVNAEDIQKWMKGRVAKHKQLAGGINFIDEVPKLASGKIQRKIMREWAKRDAIAIEKDSRARL</sequence>
<gene>
    <name evidence="1" type="ORF">H2198_004250</name>
</gene>